<dbReference type="EMBL" id="SDMQ01000009">
    <property type="protein sequence ID" value="TBT84032.1"/>
    <property type="molecule type" value="Genomic_DNA"/>
</dbReference>
<evidence type="ECO:0000256" key="1">
    <source>
        <dbReference type="SAM" id="Phobius"/>
    </source>
</evidence>
<evidence type="ECO:0000313" key="2">
    <source>
        <dbReference type="EMBL" id="TBT84032.1"/>
    </source>
</evidence>
<proteinExistence type="predicted"/>
<dbReference type="Proteomes" id="UP000292373">
    <property type="component" value="Unassembled WGS sequence"/>
</dbReference>
<keyword evidence="1" id="KW-0812">Transmembrane</keyword>
<keyword evidence="3" id="KW-1185">Reference proteome</keyword>
<feature type="transmembrane region" description="Helical" evidence="1">
    <location>
        <begin position="116"/>
        <end position="136"/>
    </location>
</feature>
<dbReference type="AlphaFoldDB" id="A0A4Q9KDJ7"/>
<evidence type="ECO:0000313" key="3">
    <source>
        <dbReference type="Proteomes" id="UP000292373"/>
    </source>
</evidence>
<gene>
    <name evidence="2" type="ORF">ET989_10235</name>
</gene>
<protein>
    <submittedName>
        <fullName evidence="2">Peptidase S9</fullName>
    </submittedName>
</protein>
<keyword evidence="1" id="KW-0472">Membrane</keyword>
<dbReference type="RefSeq" id="WP_131168564.1">
    <property type="nucleotide sequence ID" value="NZ_SDMQ01000009.1"/>
</dbReference>
<dbReference type="OrthoDB" id="3260877at2"/>
<sequence length="150" mass="15145">MSPTSVNIPQAVTMGVTTLAWYALPDAVRSRPARAVVKTGLLAAGGTAWVLQRRPRSGLQSGPDVYDDVLAAVNAEPVKALGVGGAVVALTVALSVAGEKAIFAFGERRRARGARFAHALPALGLGVLGAVSALPLPGEGRSGVRPAEGG</sequence>
<keyword evidence="1" id="KW-1133">Transmembrane helix</keyword>
<name>A0A4Q9KDJ7_9ACTN</name>
<organism evidence="2 3">
    <name type="scientific">Propioniciclava sinopodophylli</name>
    <dbReference type="NCBI Taxonomy" id="1837344"/>
    <lineage>
        <taxon>Bacteria</taxon>
        <taxon>Bacillati</taxon>
        <taxon>Actinomycetota</taxon>
        <taxon>Actinomycetes</taxon>
        <taxon>Propionibacteriales</taxon>
        <taxon>Propionibacteriaceae</taxon>
        <taxon>Propioniciclava</taxon>
    </lineage>
</organism>
<reference evidence="2 3" key="1">
    <citation type="submission" date="2019-01" db="EMBL/GenBank/DDBJ databases">
        <title>Lactibacter flavus gen. nov., sp. nov., a novel bacterium of the family Propionibacteriaceae isolated from raw milk and dairy products.</title>
        <authorList>
            <person name="Huptas C."/>
            <person name="Wenning M."/>
            <person name="Breitenwieser F."/>
            <person name="Doll E."/>
            <person name="Von Neubeck M."/>
            <person name="Busse H.-J."/>
            <person name="Scherer S."/>
        </authorList>
    </citation>
    <scope>NUCLEOTIDE SEQUENCE [LARGE SCALE GENOMIC DNA]</scope>
    <source>
        <strain evidence="2 3">KCTC 33808</strain>
    </source>
</reference>
<comment type="caution">
    <text evidence="2">The sequence shown here is derived from an EMBL/GenBank/DDBJ whole genome shotgun (WGS) entry which is preliminary data.</text>
</comment>
<accession>A0A4Q9KDJ7</accession>